<organism evidence="2 3">
    <name type="scientific">Carya illinoinensis</name>
    <name type="common">Pecan</name>
    <dbReference type="NCBI Taxonomy" id="32201"/>
    <lineage>
        <taxon>Eukaryota</taxon>
        <taxon>Viridiplantae</taxon>
        <taxon>Streptophyta</taxon>
        <taxon>Embryophyta</taxon>
        <taxon>Tracheophyta</taxon>
        <taxon>Spermatophyta</taxon>
        <taxon>Magnoliopsida</taxon>
        <taxon>eudicotyledons</taxon>
        <taxon>Gunneridae</taxon>
        <taxon>Pentapetalae</taxon>
        <taxon>rosids</taxon>
        <taxon>fabids</taxon>
        <taxon>Fagales</taxon>
        <taxon>Juglandaceae</taxon>
        <taxon>Carya</taxon>
    </lineage>
</organism>
<dbReference type="Proteomes" id="UP000811246">
    <property type="component" value="Chromosome 11"/>
</dbReference>
<accession>A0A922DN64</accession>
<sequence>MDALRMKSYVLYLGVLLLWEPSIGHRLSPPQMVRRRTYLTRSCETEEGHPKMMKGAHHHLLPCIDPHNQDNHYPPHTVVDLVDARGLGLPTQLS</sequence>
<name>A0A922DN64_CARIL</name>
<evidence type="ECO:0000256" key="1">
    <source>
        <dbReference type="SAM" id="SignalP"/>
    </source>
</evidence>
<dbReference type="EMBL" id="CM031835">
    <property type="protein sequence ID" value="KAG6687569.1"/>
    <property type="molecule type" value="Genomic_DNA"/>
</dbReference>
<evidence type="ECO:0000313" key="2">
    <source>
        <dbReference type="EMBL" id="KAG6687569.1"/>
    </source>
</evidence>
<proteinExistence type="predicted"/>
<protein>
    <submittedName>
        <fullName evidence="2">Uncharacterized protein</fullName>
    </submittedName>
</protein>
<comment type="caution">
    <text evidence="2">The sequence shown here is derived from an EMBL/GenBank/DDBJ whole genome shotgun (WGS) entry which is preliminary data.</text>
</comment>
<feature type="chain" id="PRO_5036719330" evidence="1">
    <location>
        <begin position="25"/>
        <end position="94"/>
    </location>
</feature>
<dbReference type="AlphaFoldDB" id="A0A922DN64"/>
<evidence type="ECO:0000313" key="3">
    <source>
        <dbReference type="Proteomes" id="UP000811246"/>
    </source>
</evidence>
<gene>
    <name evidence="2" type="ORF">I3842_11G078500</name>
</gene>
<reference evidence="2" key="1">
    <citation type="submission" date="2021-01" db="EMBL/GenBank/DDBJ databases">
        <authorList>
            <person name="Lovell J.T."/>
            <person name="Bentley N."/>
            <person name="Bhattarai G."/>
            <person name="Jenkins J.W."/>
            <person name="Sreedasyam A."/>
            <person name="Alarcon Y."/>
            <person name="Bock C."/>
            <person name="Boston L."/>
            <person name="Carlson J."/>
            <person name="Cervantes K."/>
            <person name="Clermont K."/>
            <person name="Krom N."/>
            <person name="Kubenka K."/>
            <person name="Mamidi S."/>
            <person name="Mattison C."/>
            <person name="Monteros M."/>
            <person name="Pisani C."/>
            <person name="Plott C."/>
            <person name="Rajasekar S."/>
            <person name="Rhein H.S."/>
            <person name="Rohla C."/>
            <person name="Song M."/>
            <person name="Hilaire R.S."/>
            <person name="Shu S."/>
            <person name="Wells L."/>
            <person name="Wang X."/>
            <person name="Webber J."/>
            <person name="Heerema R.J."/>
            <person name="Klein P."/>
            <person name="Conner P."/>
            <person name="Grauke L."/>
            <person name="Grimwood J."/>
            <person name="Schmutz J."/>
            <person name="Randall J.J."/>
        </authorList>
    </citation>
    <scope>NUCLEOTIDE SEQUENCE</scope>
    <source>
        <tissue evidence="2">Leaf</tissue>
    </source>
</reference>
<keyword evidence="1" id="KW-0732">Signal</keyword>
<feature type="signal peptide" evidence="1">
    <location>
        <begin position="1"/>
        <end position="24"/>
    </location>
</feature>